<feature type="domain" description="Beta-lactamase-related" evidence="1">
    <location>
        <begin position="32"/>
        <end position="251"/>
    </location>
</feature>
<evidence type="ECO:0000259" key="1">
    <source>
        <dbReference type="Pfam" id="PF00144"/>
    </source>
</evidence>
<dbReference type="OrthoDB" id="3336932at2"/>
<dbReference type="SUPFAM" id="SSF56601">
    <property type="entry name" value="beta-lactamase/transpeptidase-like"/>
    <property type="match status" value="1"/>
</dbReference>
<dbReference type="Gene3D" id="3.40.710.10">
    <property type="entry name" value="DD-peptidase/beta-lactamase superfamily"/>
    <property type="match status" value="1"/>
</dbReference>
<dbReference type="PANTHER" id="PTHR43283:SF15">
    <property type="entry name" value="CONSERVED PROTEIN"/>
    <property type="match status" value="1"/>
</dbReference>
<dbReference type="AlphaFoldDB" id="A0A839RPP1"/>
<dbReference type="InterPro" id="IPR050789">
    <property type="entry name" value="Diverse_Enzym_Activities"/>
</dbReference>
<dbReference type="PANTHER" id="PTHR43283">
    <property type="entry name" value="BETA-LACTAMASE-RELATED"/>
    <property type="match status" value="1"/>
</dbReference>
<evidence type="ECO:0000313" key="2">
    <source>
        <dbReference type="EMBL" id="MBB3038972.1"/>
    </source>
</evidence>
<organism evidence="2 3">
    <name type="scientific">Hoyosella altamirensis</name>
    <dbReference type="NCBI Taxonomy" id="616997"/>
    <lineage>
        <taxon>Bacteria</taxon>
        <taxon>Bacillati</taxon>
        <taxon>Actinomycetota</taxon>
        <taxon>Actinomycetes</taxon>
        <taxon>Mycobacteriales</taxon>
        <taxon>Hoyosellaceae</taxon>
        <taxon>Hoyosella</taxon>
    </lineage>
</organism>
<evidence type="ECO:0000313" key="3">
    <source>
        <dbReference type="Proteomes" id="UP000567922"/>
    </source>
</evidence>
<keyword evidence="3" id="KW-1185">Reference proteome</keyword>
<name>A0A839RPP1_9ACTN</name>
<dbReference type="EMBL" id="JACHWS010000003">
    <property type="protein sequence ID" value="MBB3038972.1"/>
    <property type="molecule type" value="Genomic_DNA"/>
</dbReference>
<protein>
    <submittedName>
        <fullName evidence="2">CubicO group peptidase (Beta-lactamase class C family)</fullName>
    </submittedName>
</protein>
<dbReference type="Proteomes" id="UP000567922">
    <property type="component" value="Unassembled WGS sequence"/>
</dbReference>
<comment type="caution">
    <text evidence="2">The sequence shown here is derived from an EMBL/GenBank/DDBJ whole genome shotgun (WGS) entry which is preliminary data.</text>
</comment>
<reference evidence="2 3" key="1">
    <citation type="submission" date="2020-08" db="EMBL/GenBank/DDBJ databases">
        <title>Sequencing the genomes of 1000 actinobacteria strains.</title>
        <authorList>
            <person name="Klenk H.-P."/>
        </authorList>
    </citation>
    <scope>NUCLEOTIDE SEQUENCE [LARGE SCALE GENOMIC DNA]</scope>
    <source>
        <strain evidence="2 3">DSM 45258</strain>
    </source>
</reference>
<dbReference type="InterPro" id="IPR012338">
    <property type="entry name" value="Beta-lactam/transpept-like"/>
</dbReference>
<dbReference type="Pfam" id="PF00144">
    <property type="entry name" value="Beta-lactamase"/>
    <property type="match status" value="1"/>
</dbReference>
<dbReference type="RefSeq" id="WP_064439259.1">
    <property type="nucleotide sequence ID" value="NZ_BDDI01000004.1"/>
</dbReference>
<dbReference type="InterPro" id="IPR001466">
    <property type="entry name" value="Beta-lactam-related"/>
</dbReference>
<sequence length="271" mass="28931">MQSLEKLGSWPVSHVSAAVVSPQGTLASTGPTDRLFALASVTKLLVAYGALIAVEEGAIGLDDEAGPEGSTVRHLLAHASGLAFGEKRTQAKLATKRIYSSSGFEVLAELIESKTSIEFPEYLRLGVFEPLGMESTALDGPAGHGAVSTVDDLARFAEELLEPRFLASETLSAATAVQFPDLDGIVPGYGMQRPNDWGLGFEIRGNKSPHWTGSENSAETFGHFGQSGTFLWVDPAVRVATVVLTDRDFGDWAKPLWPELSDDILSEISDL</sequence>
<proteinExistence type="predicted"/>
<accession>A0A839RPP1</accession>
<gene>
    <name evidence="2" type="ORF">FHU29_003441</name>
</gene>